<name>F2BA86_9NEIS</name>
<feature type="region of interest" description="Disordered" evidence="1">
    <location>
        <begin position="1"/>
        <end position="20"/>
    </location>
</feature>
<proteinExistence type="predicted"/>
<organism evidence="2 3">
    <name type="scientific">Neisseria bacilliformis ATCC BAA-1200</name>
    <dbReference type="NCBI Taxonomy" id="888742"/>
    <lineage>
        <taxon>Bacteria</taxon>
        <taxon>Pseudomonadati</taxon>
        <taxon>Pseudomonadota</taxon>
        <taxon>Betaproteobacteria</taxon>
        <taxon>Neisseriales</taxon>
        <taxon>Neisseriaceae</taxon>
        <taxon>Neisseria</taxon>
    </lineage>
</organism>
<accession>F2BA86</accession>
<reference evidence="2 3" key="1">
    <citation type="submission" date="2011-02" db="EMBL/GenBank/DDBJ databases">
        <authorList>
            <person name="Muzny D."/>
            <person name="Qin X."/>
            <person name="Deng J."/>
            <person name="Jiang H."/>
            <person name="Liu Y."/>
            <person name="Qu J."/>
            <person name="Song X.-Z."/>
            <person name="Zhang L."/>
            <person name="Thornton R."/>
            <person name="Coyle M."/>
            <person name="Francisco L."/>
            <person name="Jackson L."/>
            <person name="Javaid M."/>
            <person name="Korchina V."/>
            <person name="Kovar C."/>
            <person name="Mata R."/>
            <person name="Mathew T."/>
            <person name="Ngo R."/>
            <person name="Nguyen L."/>
            <person name="Nguyen N."/>
            <person name="Okwuonu G."/>
            <person name="Ongeri F."/>
            <person name="Pham C."/>
            <person name="Simmons D."/>
            <person name="Wilczek-Boney K."/>
            <person name="Hale W."/>
            <person name="Jakkamsetti A."/>
            <person name="Pham P."/>
            <person name="Ruth R."/>
            <person name="San Lucas F."/>
            <person name="Warren J."/>
            <person name="Zhang J."/>
            <person name="Zhao Z."/>
            <person name="Zhou C."/>
            <person name="Zhu D."/>
            <person name="Lee S."/>
            <person name="Bess C."/>
            <person name="Blankenburg K."/>
            <person name="Forbes L."/>
            <person name="Fu Q."/>
            <person name="Gubbala S."/>
            <person name="Hirani K."/>
            <person name="Jayaseelan J.C."/>
            <person name="Lara F."/>
            <person name="Munidasa M."/>
            <person name="Palculict T."/>
            <person name="Patil S."/>
            <person name="Pu L.-L."/>
            <person name="Saada N."/>
            <person name="Tang L."/>
            <person name="Weissenberger G."/>
            <person name="Zhu Y."/>
            <person name="Hemphill L."/>
            <person name="Shang Y."/>
            <person name="Youmans B."/>
            <person name="Ayvaz T."/>
            <person name="Ross M."/>
            <person name="Santibanez J."/>
            <person name="Aqrawi P."/>
            <person name="Gross S."/>
            <person name="Joshi V."/>
            <person name="Fowler G."/>
            <person name="Nazareth L."/>
            <person name="Reid J."/>
            <person name="Worley K."/>
            <person name="Petrosino J."/>
            <person name="Highlander S."/>
            <person name="Gibbs R."/>
        </authorList>
    </citation>
    <scope>NUCLEOTIDE SEQUENCE [LARGE SCALE GENOMIC DNA]</scope>
    <source>
        <strain evidence="2 3">ATCC BAA-1200</strain>
    </source>
</reference>
<evidence type="ECO:0000313" key="2">
    <source>
        <dbReference type="EMBL" id="EGF11546.1"/>
    </source>
</evidence>
<dbReference type="AlphaFoldDB" id="F2BA86"/>
<comment type="caution">
    <text evidence="2">The sequence shown here is derived from an EMBL/GenBank/DDBJ whole genome shotgun (WGS) entry which is preliminary data.</text>
</comment>
<keyword evidence="3" id="KW-1185">Reference proteome</keyword>
<evidence type="ECO:0000313" key="3">
    <source>
        <dbReference type="Proteomes" id="UP000004105"/>
    </source>
</evidence>
<sequence>MGFALGERADFSRGRLKSGFGVPSRFSDGLSVGRAFMPDRRGKFQKCRA</sequence>
<dbReference type="EMBL" id="AFAY01000012">
    <property type="protein sequence ID" value="EGF11546.1"/>
    <property type="molecule type" value="Genomic_DNA"/>
</dbReference>
<dbReference type="Proteomes" id="UP000004105">
    <property type="component" value="Unassembled WGS sequence"/>
</dbReference>
<dbReference type="HOGENOM" id="CLU_3138066_0_0_4"/>
<evidence type="ECO:0000256" key="1">
    <source>
        <dbReference type="SAM" id="MobiDB-lite"/>
    </source>
</evidence>
<protein>
    <submittedName>
        <fullName evidence="2">Uncharacterized protein</fullName>
    </submittedName>
</protein>
<gene>
    <name evidence="2" type="ORF">HMPREF9123_0662</name>
</gene>